<dbReference type="PROSITE" id="PS51892">
    <property type="entry name" value="SUBTILASE"/>
    <property type="match status" value="1"/>
</dbReference>
<comment type="similarity">
    <text evidence="4">Belongs to the peptidase S8 family.</text>
</comment>
<name>A0ABS6J9Z1_9BACI</name>
<dbReference type="PANTHER" id="PTHR43806">
    <property type="entry name" value="PEPTIDASE S8"/>
    <property type="match status" value="1"/>
</dbReference>
<evidence type="ECO:0000259" key="5">
    <source>
        <dbReference type="Pfam" id="PF00082"/>
    </source>
</evidence>
<dbReference type="Pfam" id="PF00082">
    <property type="entry name" value="Peptidase_S8"/>
    <property type="match status" value="1"/>
</dbReference>
<proteinExistence type="inferred from homology"/>
<keyword evidence="2 4" id="KW-0378">Hydrolase</keyword>
<keyword evidence="1 4" id="KW-0645">Protease</keyword>
<evidence type="ECO:0000256" key="3">
    <source>
        <dbReference type="ARBA" id="ARBA00022825"/>
    </source>
</evidence>
<evidence type="ECO:0000313" key="6">
    <source>
        <dbReference type="EMBL" id="MBU9710507.1"/>
    </source>
</evidence>
<keyword evidence="3 4" id="KW-0720">Serine protease</keyword>
<dbReference type="RefSeq" id="WP_217064400.1">
    <property type="nucleotide sequence ID" value="NZ_JAHQCS010000035.1"/>
</dbReference>
<dbReference type="InterPro" id="IPR034074">
    <property type="entry name" value="Y4bN_pept_dom"/>
</dbReference>
<dbReference type="CDD" id="cd04847">
    <property type="entry name" value="Peptidases_S8_Subtilisin_like_2"/>
    <property type="match status" value="1"/>
</dbReference>
<evidence type="ECO:0000256" key="4">
    <source>
        <dbReference type="PROSITE-ProRule" id="PRU01240"/>
    </source>
</evidence>
<dbReference type="PROSITE" id="PS00138">
    <property type="entry name" value="SUBTILASE_SER"/>
    <property type="match status" value="1"/>
</dbReference>
<evidence type="ECO:0000256" key="2">
    <source>
        <dbReference type="ARBA" id="ARBA00022801"/>
    </source>
</evidence>
<keyword evidence="7" id="KW-1185">Reference proteome</keyword>
<dbReference type="PANTHER" id="PTHR43806:SF11">
    <property type="entry name" value="CEREVISIN-RELATED"/>
    <property type="match status" value="1"/>
</dbReference>
<reference evidence="6 7" key="1">
    <citation type="submission" date="2021-06" db="EMBL/GenBank/DDBJ databases">
        <title>Bacillus sp. RD4P76, an endophyte from a halophyte.</title>
        <authorList>
            <person name="Sun J.-Q."/>
        </authorList>
    </citation>
    <scope>NUCLEOTIDE SEQUENCE [LARGE SCALE GENOMIC DNA]</scope>
    <source>
        <strain evidence="6 7">CGMCC 1.15917</strain>
    </source>
</reference>
<organism evidence="6 7">
    <name type="scientific">Evansella tamaricis</name>
    <dbReference type="NCBI Taxonomy" id="2069301"/>
    <lineage>
        <taxon>Bacteria</taxon>
        <taxon>Bacillati</taxon>
        <taxon>Bacillota</taxon>
        <taxon>Bacilli</taxon>
        <taxon>Bacillales</taxon>
        <taxon>Bacillaceae</taxon>
        <taxon>Evansella</taxon>
    </lineage>
</organism>
<dbReference type="EMBL" id="JAHQCS010000035">
    <property type="protein sequence ID" value="MBU9710507.1"/>
    <property type="molecule type" value="Genomic_DNA"/>
</dbReference>
<protein>
    <submittedName>
        <fullName evidence="6">S8 family peptidase</fullName>
    </submittedName>
</protein>
<feature type="active site" description="Charge relay system" evidence="4">
    <location>
        <position position="277"/>
    </location>
</feature>
<feature type="domain" description="Peptidase S8/S53" evidence="5">
    <location>
        <begin position="271"/>
        <end position="542"/>
    </location>
</feature>
<feature type="active site" description="Charge relay system" evidence="4">
    <location>
        <position position="308"/>
    </location>
</feature>
<accession>A0ABS6J9Z1</accession>
<sequence>MENKKNPKYLPILGYGENLIEPAQKNFGNGPTVFPRTYSEAKARVKKNIIELKRDISQIPREKKIDEIIVTVRLNEKFLAKSYTPNSLFRESKFENVGSRRWIKPLEETTVISKMHFVKVNSSSLDALEDALSKEEAILTKSFKNDIRKLENLSLLKSDEVMQGFEDQWEEGTVEFVLHPFGEKSDKVIEKFKALLIENNVLPEKIKIKEYHDGPIFISALVKRQVIDNISDFNPLRTVHPLKVNLFPELRSFQTDELSLIPPKGEYTSPIKVGVFDGGVDESNPYLSKYVKENESVPSIPHPSGIQHGTQVAGVVLYGDLNKYESFSQLSDPVVVVESFRVLPKSDPRDFDLYEAIDLIEKIVPERNDIDVYNLSFGPIGPIIDDEISRFTYALDTLAWNYRKLFVVAVGNDGHKPAPLNRIQAPADLVNGLGVGSFTYDYSNMGKKRAFYSCIGAGREGCKVKPDLVAFGGDDKFPIHLLSLNHKGKELSAGTSFSSPYIAGKAAELLGRCKQFNALSSRALLIHAATNPNNVDNDLGYGVLDQSVDEILNCDENKVTIVYSASINPTGIAKLSIPLPLNSKLKGDIYISWTIATLSKANMLHAEDYTESAIEHTFYPHHKKYSLKNGKKTKTVHIDNDSELINDLIKEGWQLSGQPVSSSPIKYQNETEKRVELKWDTVVKNWKVMRNTSLEQPFLLLHGMGRNGSSFERMDYSAVVTIHAPKYQGNLYEDILNEYKVLQPISIRSRNEVLIRV</sequence>
<dbReference type="InterPro" id="IPR023828">
    <property type="entry name" value="Peptidase_S8_Ser-AS"/>
</dbReference>
<feature type="active site" description="Charge relay system" evidence="4">
    <location>
        <position position="496"/>
    </location>
</feature>
<comment type="caution">
    <text evidence="6">The sequence shown here is derived from an EMBL/GenBank/DDBJ whole genome shotgun (WGS) entry which is preliminary data.</text>
</comment>
<dbReference type="Proteomes" id="UP000784880">
    <property type="component" value="Unassembled WGS sequence"/>
</dbReference>
<dbReference type="InterPro" id="IPR050131">
    <property type="entry name" value="Peptidase_S8_subtilisin-like"/>
</dbReference>
<dbReference type="InterPro" id="IPR000209">
    <property type="entry name" value="Peptidase_S8/S53_dom"/>
</dbReference>
<evidence type="ECO:0000313" key="7">
    <source>
        <dbReference type="Proteomes" id="UP000784880"/>
    </source>
</evidence>
<evidence type="ECO:0000256" key="1">
    <source>
        <dbReference type="ARBA" id="ARBA00022670"/>
    </source>
</evidence>
<gene>
    <name evidence="6" type="ORF">KS419_01960</name>
</gene>